<dbReference type="eggNOG" id="COG1309">
    <property type="taxonomic scope" value="Bacteria"/>
</dbReference>
<name>K9GM54_9PROT</name>
<dbReference type="RefSeq" id="WP_009542410.1">
    <property type="nucleotide sequence ID" value="NZ_ANHY01000021.1"/>
</dbReference>
<evidence type="ECO:0008006" key="4">
    <source>
        <dbReference type="Google" id="ProtNLM"/>
    </source>
</evidence>
<keyword evidence="3" id="KW-1185">Reference proteome</keyword>
<feature type="compositionally biased region" description="Acidic residues" evidence="1">
    <location>
        <begin position="248"/>
        <end position="257"/>
    </location>
</feature>
<reference evidence="2 3" key="1">
    <citation type="journal article" date="2013" name="Genome Announc.">
        <title>Draft Genome Sequence of an Alphaproteobacterium, Caenispirillum salinarum AK4(T), Isolated from a Solar Saltern.</title>
        <authorList>
            <person name="Khatri I."/>
            <person name="Singh A."/>
            <person name="Korpole S."/>
            <person name="Pinnaka A.K."/>
            <person name="Subramanian S."/>
        </authorList>
    </citation>
    <scope>NUCLEOTIDE SEQUENCE [LARGE SCALE GENOMIC DNA]</scope>
    <source>
        <strain evidence="2 3">AK4</strain>
    </source>
</reference>
<sequence length="257" mass="27258">MTASDAPTDFDAIGAAVFAVATAKGWSKVTPAEVAFHAGLDPRDVSRTHPGHEALVDEAFRMIDRHALEGRTEPDPGEPVRERLFDVLMARFEALKPHREAVDRYVRGLPLHPMTGMISALRLGRSMALSLEAAGISASGVRGYVRIKGLAYTYLWVLRVFLNDDTEDMARTMAALDKALKNVDDIVAMVPGLGSGGFRNPFAGPGAAAAETGSGMEPAPGEGVGPDEPVMKAPGTDARPARTTPTGDEPEIEPGDD</sequence>
<dbReference type="AlphaFoldDB" id="K9GM54"/>
<comment type="caution">
    <text evidence="2">The sequence shown here is derived from an EMBL/GenBank/DDBJ whole genome shotgun (WGS) entry which is preliminary data.</text>
</comment>
<dbReference type="Gene3D" id="1.10.357.10">
    <property type="entry name" value="Tetracycline Repressor, domain 2"/>
    <property type="match status" value="1"/>
</dbReference>
<evidence type="ECO:0000313" key="3">
    <source>
        <dbReference type="Proteomes" id="UP000009881"/>
    </source>
</evidence>
<dbReference type="Proteomes" id="UP000009881">
    <property type="component" value="Unassembled WGS sequence"/>
</dbReference>
<protein>
    <recommendedName>
        <fullName evidence="4">COQ9 domain-containing protein</fullName>
    </recommendedName>
</protein>
<accession>K9GM54</accession>
<dbReference type="EMBL" id="ANHY01000021">
    <property type="protein sequence ID" value="EKV27085.1"/>
    <property type="molecule type" value="Genomic_DNA"/>
</dbReference>
<evidence type="ECO:0000256" key="1">
    <source>
        <dbReference type="SAM" id="MobiDB-lite"/>
    </source>
</evidence>
<dbReference type="STRING" id="1238182.C882_2014"/>
<feature type="region of interest" description="Disordered" evidence="1">
    <location>
        <begin position="204"/>
        <end position="257"/>
    </location>
</feature>
<organism evidence="2 3">
    <name type="scientific">Caenispirillum salinarum AK4</name>
    <dbReference type="NCBI Taxonomy" id="1238182"/>
    <lineage>
        <taxon>Bacteria</taxon>
        <taxon>Pseudomonadati</taxon>
        <taxon>Pseudomonadota</taxon>
        <taxon>Alphaproteobacteria</taxon>
        <taxon>Rhodospirillales</taxon>
        <taxon>Novispirillaceae</taxon>
        <taxon>Caenispirillum</taxon>
    </lineage>
</organism>
<dbReference type="OrthoDB" id="7828598at2"/>
<gene>
    <name evidence="2" type="ORF">C882_2014</name>
</gene>
<evidence type="ECO:0000313" key="2">
    <source>
        <dbReference type="EMBL" id="EKV27085.1"/>
    </source>
</evidence>
<proteinExistence type="predicted"/>